<dbReference type="GO" id="GO:0030313">
    <property type="term" value="C:cell envelope"/>
    <property type="evidence" value="ECO:0007669"/>
    <property type="project" value="UniProtKB-SubCell"/>
</dbReference>
<dbReference type="Gene3D" id="3.40.30.10">
    <property type="entry name" value="Glutaredoxin"/>
    <property type="match status" value="1"/>
</dbReference>
<dbReference type="PANTHER" id="PTHR42852">
    <property type="entry name" value="THIOL:DISULFIDE INTERCHANGE PROTEIN DSBE"/>
    <property type="match status" value="1"/>
</dbReference>
<dbReference type="InterPro" id="IPR017937">
    <property type="entry name" value="Thioredoxin_CS"/>
</dbReference>
<dbReference type="AlphaFoldDB" id="A0A382HJJ4"/>
<keyword evidence="4" id="KW-0676">Redox-active center</keyword>
<gene>
    <name evidence="6" type="ORF">METZ01_LOCUS240089</name>
</gene>
<organism evidence="6">
    <name type="scientific">marine metagenome</name>
    <dbReference type="NCBI Taxonomy" id="408172"/>
    <lineage>
        <taxon>unclassified sequences</taxon>
        <taxon>metagenomes</taxon>
        <taxon>ecological metagenomes</taxon>
    </lineage>
</organism>
<dbReference type="InterPro" id="IPR050553">
    <property type="entry name" value="Thioredoxin_ResA/DsbE_sf"/>
</dbReference>
<keyword evidence="3" id="KW-1015">Disulfide bond</keyword>
<dbReference type="PROSITE" id="PS00194">
    <property type="entry name" value="THIOREDOXIN_1"/>
    <property type="match status" value="1"/>
</dbReference>
<dbReference type="SUPFAM" id="SSF52833">
    <property type="entry name" value="Thioredoxin-like"/>
    <property type="match status" value="1"/>
</dbReference>
<accession>A0A382HJJ4</accession>
<name>A0A382HJJ4_9ZZZZ</name>
<dbReference type="GO" id="GO:0016209">
    <property type="term" value="F:antioxidant activity"/>
    <property type="evidence" value="ECO:0007669"/>
    <property type="project" value="InterPro"/>
</dbReference>
<dbReference type="InterPro" id="IPR000866">
    <property type="entry name" value="AhpC/TSA"/>
</dbReference>
<dbReference type="InterPro" id="IPR036249">
    <property type="entry name" value="Thioredoxin-like_sf"/>
</dbReference>
<sequence length="121" mass="12947">LDDQRGRWVVVNFFSTTCVPCVREHPELVAFADAHRAVDDVRVVSVAFDDRASAVEAFFRERGGDWPVLAATTGRIAVDWGVVAVPESYLVAPSGYVAAKVAGGVERADLESLLSRAGAEG</sequence>
<dbReference type="PANTHER" id="PTHR42852:SF6">
    <property type="entry name" value="THIOL:DISULFIDE INTERCHANGE PROTEIN DSBE"/>
    <property type="match status" value="1"/>
</dbReference>
<dbReference type="InterPro" id="IPR013766">
    <property type="entry name" value="Thioredoxin_domain"/>
</dbReference>
<dbReference type="Pfam" id="PF00578">
    <property type="entry name" value="AhpC-TSA"/>
    <property type="match status" value="1"/>
</dbReference>
<dbReference type="CDD" id="cd02966">
    <property type="entry name" value="TlpA_like_family"/>
    <property type="match status" value="1"/>
</dbReference>
<comment type="subcellular location">
    <subcellularLocation>
        <location evidence="1">Cell envelope</location>
    </subcellularLocation>
</comment>
<keyword evidence="2" id="KW-0201">Cytochrome c-type biogenesis</keyword>
<reference evidence="6" key="1">
    <citation type="submission" date="2018-05" db="EMBL/GenBank/DDBJ databases">
        <authorList>
            <person name="Lanie J.A."/>
            <person name="Ng W.-L."/>
            <person name="Kazmierczak K.M."/>
            <person name="Andrzejewski T.M."/>
            <person name="Davidsen T.M."/>
            <person name="Wayne K.J."/>
            <person name="Tettelin H."/>
            <person name="Glass J.I."/>
            <person name="Rusch D."/>
            <person name="Podicherti R."/>
            <person name="Tsui H.-C.T."/>
            <person name="Winkler M.E."/>
        </authorList>
    </citation>
    <scope>NUCLEOTIDE SEQUENCE</scope>
</reference>
<dbReference type="GO" id="GO:0016491">
    <property type="term" value="F:oxidoreductase activity"/>
    <property type="evidence" value="ECO:0007669"/>
    <property type="project" value="InterPro"/>
</dbReference>
<evidence type="ECO:0000256" key="3">
    <source>
        <dbReference type="ARBA" id="ARBA00023157"/>
    </source>
</evidence>
<evidence type="ECO:0000256" key="1">
    <source>
        <dbReference type="ARBA" id="ARBA00004196"/>
    </source>
</evidence>
<evidence type="ECO:0000256" key="4">
    <source>
        <dbReference type="ARBA" id="ARBA00023284"/>
    </source>
</evidence>
<dbReference type="EMBL" id="UINC01061544">
    <property type="protein sequence ID" value="SVB87235.1"/>
    <property type="molecule type" value="Genomic_DNA"/>
</dbReference>
<proteinExistence type="predicted"/>
<dbReference type="GO" id="GO:0017004">
    <property type="term" value="P:cytochrome complex assembly"/>
    <property type="evidence" value="ECO:0007669"/>
    <property type="project" value="UniProtKB-KW"/>
</dbReference>
<feature type="domain" description="Thioredoxin" evidence="5">
    <location>
        <begin position="1"/>
        <end position="119"/>
    </location>
</feature>
<evidence type="ECO:0000313" key="6">
    <source>
        <dbReference type="EMBL" id="SVB87235.1"/>
    </source>
</evidence>
<protein>
    <recommendedName>
        <fullName evidence="5">Thioredoxin domain-containing protein</fullName>
    </recommendedName>
</protein>
<evidence type="ECO:0000259" key="5">
    <source>
        <dbReference type="PROSITE" id="PS51352"/>
    </source>
</evidence>
<feature type="non-terminal residue" evidence="6">
    <location>
        <position position="1"/>
    </location>
</feature>
<evidence type="ECO:0000256" key="2">
    <source>
        <dbReference type="ARBA" id="ARBA00022748"/>
    </source>
</evidence>
<dbReference type="PROSITE" id="PS51352">
    <property type="entry name" value="THIOREDOXIN_2"/>
    <property type="match status" value="1"/>
</dbReference>